<gene>
    <name evidence="11" type="ORF">NP493_943g00030</name>
</gene>
<organism evidence="11 12">
    <name type="scientific">Ridgeia piscesae</name>
    <name type="common">Tubeworm</name>
    <dbReference type="NCBI Taxonomy" id="27915"/>
    <lineage>
        <taxon>Eukaryota</taxon>
        <taxon>Metazoa</taxon>
        <taxon>Spiralia</taxon>
        <taxon>Lophotrochozoa</taxon>
        <taxon>Annelida</taxon>
        <taxon>Polychaeta</taxon>
        <taxon>Sedentaria</taxon>
        <taxon>Canalipalpata</taxon>
        <taxon>Sabellida</taxon>
        <taxon>Siboglinidae</taxon>
        <taxon>Ridgeia</taxon>
    </lineage>
</organism>
<dbReference type="CDD" id="cd00326">
    <property type="entry name" value="alpha_CA"/>
    <property type="match status" value="1"/>
</dbReference>
<evidence type="ECO:0000259" key="10">
    <source>
        <dbReference type="PROSITE" id="PS51144"/>
    </source>
</evidence>
<evidence type="ECO:0000256" key="1">
    <source>
        <dbReference type="ARBA" id="ARBA00001947"/>
    </source>
</evidence>
<reference evidence="11" key="1">
    <citation type="journal article" date="2023" name="Mol. Biol. Evol.">
        <title>Third-Generation Sequencing Reveals the Adaptive Role of the Epigenome in Three Deep-Sea Polychaetes.</title>
        <authorList>
            <person name="Perez M."/>
            <person name="Aroh O."/>
            <person name="Sun Y."/>
            <person name="Lan Y."/>
            <person name="Juniper S.K."/>
            <person name="Young C.R."/>
            <person name="Angers B."/>
            <person name="Qian P.Y."/>
        </authorList>
    </citation>
    <scope>NUCLEOTIDE SEQUENCE</scope>
    <source>
        <strain evidence="11">R07B-5</strain>
    </source>
</reference>
<dbReference type="AlphaFoldDB" id="A0AAD9NL80"/>
<comment type="similarity">
    <text evidence="3">Belongs to the alpha-carbonic anhydrase family.</text>
</comment>
<protein>
    <recommendedName>
        <fullName evidence="4">carbonic anhydrase</fullName>
        <ecNumber evidence="4">4.2.1.1</ecNumber>
    </recommendedName>
</protein>
<evidence type="ECO:0000313" key="11">
    <source>
        <dbReference type="EMBL" id="KAK2172673.1"/>
    </source>
</evidence>
<keyword evidence="5" id="KW-0272">Extracellular matrix</keyword>
<evidence type="ECO:0000313" key="12">
    <source>
        <dbReference type="Proteomes" id="UP001209878"/>
    </source>
</evidence>
<comment type="caution">
    <text evidence="11">The sequence shown here is derived from an EMBL/GenBank/DDBJ whole genome shotgun (WGS) entry which is preliminary data.</text>
</comment>
<feature type="domain" description="Alpha-carbonic anhydrase" evidence="10">
    <location>
        <begin position="1"/>
        <end position="95"/>
    </location>
</feature>
<dbReference type="EMBL" id="JAODUO010000941">
    <property type="protein sequence ID" value="KAK2172673.1"/>
    <property type="molecule type" value="Genomic_DNA"/>
</dbReference>
<evidence type="ECO:0000256" key="5">
    <source>
        <dbReference type="ARBA" id="ARBA00022530"/>
    </source>
</evidence>
<dbReference type="GO" id="GO:0004089">
    <property type="term" value="F:carbonate dehydratase activity"/>
    <property type="evidence" value="ECO:0007669"/>
    <property type="project" value="UniProtKB-EC"/>
</dbReference>
<comment type="subcellular location">
    <subcellularLocation>
        <location evidence="2">Secreted</location>
        <location evidence="2">Extracellular space</location>
        <location evidence="2">Extracellular matrix</location>
    </subcellularLocation>
</comment>
<keyword evidence="7" id="KW-0862">Zinc</keyword>
<dbReference type="EC" id="4.2.1.1" evidence="4"/>
<keyword evidence="6" id="KW-0479">Metal-binding</keyword>
<evidence type="ECO:0000256" key="3">
    <source>
        <dbReference type="ARBA" id="ARBA00010718"/>
    </source>
</evidence>
<evidence type="ECO:0000256" key="9">
    <source>
        <dbReference type="ARBA" id="ARBA00048348"/>
    </source>
</evidence>
<dbReference type="Proteomes" id="UP001209878">
    <property type="component" value="Unassembled WGS sequence"/>
</dbReference>
<comment type="cofactor">
    <cofactor evidence="1">
        <name>Zn(2+)</name>
        <dbReference type="ChEBI" id="CHEBI:29105"/>
    </cofactor>
</comment>
<evidence type="ECO:0000256" key="7">
    <source>
        <dbReference type="ARBA" id="ARBA00022833"/>
    </source>
</evidence>
<dbReference type="GO" id="GO:0008270">
    <property type="term" value="F:zinc ion binding"/>
    <property type="evidence" value="ECO:0007669"/>
    <property type="project" value="InterPro"/>
</dbReference>
<dbReference type="InterPro" id="IPR023561">
    <property type="entry name" value="Carbonic_anhydrase_a-class"/>
</dbReference>
<evidence type="ECO:0000256" key="6">
    <source>
        <dbReference type="ARBA" id="ARBA00022723"/>
    </source>
</evidence>
<dbReference type="PROSITE" id="PS51144">
    <property type="entry name" value="ALPHA_CA_2"/>
    <property type="match status" value="1"/>
</dbReference>
<dbReference type="PANTHER" id="PTHR18952">
    <property type="entry name" value="CARBONIC ANHYDRASE"/>
    <property type="match status" value="1"/>
</dbReference>
<proteinExistence type="inferred from homology"/>
<accession>A0AAD9NL80</accession>
<dbReference type="InterPro" id="IPR001148">
    <property type="entry name" value="CA_dom"/>
</dbReference>
<keyword evidence="12" id="KW-1185">Reference proteome</keyword>
<sequence length="130" mass="14955">MLTKFDLRKLMPTNLGDYYTYEGSLTTPPCSEVVVWNIFKETVMISEKQLNAFRALRVYTSGDEKKRGQHLEEGFMYGNYRPVQPLNGRMVRRNFDVKKEDKKEENSASTASACLTVLLTSLLATRLYSL</sequence>
<dbReference type="SMART" id="SM01057">
    <property type="entry name" value="Carb_anhydrase"/>
    <property type="match status" value="1"/>
</dbReference>
<keyword evidence="8" id="KW-0456">Lyase</keyword>
<evidence type="ECO:0000256" key="4">
    <source>
        <dbReference type="ARBA" id="ARBA00012925"/>
    </source>
</evidence>
<evidence type="ECO:0000256" key="2">
    <source>
        <dbReference type="ARBA" id="ARBA00004498"/>
    </source>
</evidence>
<dbReference type="Pfam" id="PF00194">
    <property type="entry name" value="Carb_anhydrase"/>
    <property type="match status" value="1"/>
</dbReference>
<dbReference type="Gene3D" id="3.10.200.10">
    <property type="entry name" value="Alpha carbonic anhydrase"/>
    <property type="match status" value="1"/>
</dbReference>
<dbReference type="SUPFAM" id="SSF51069">
    <property type="entry name" value="Carbonic anhydrase"/>
    <property type="match status" value="1"/>
</dbReference>
<dbReference type="PANTHER" id="PTHR18952:SF141">
    <property type="entry name" value="CARBONIC ANHYDRASE"/>
    <property type="match status" value="1"/>
</dbReference>
<keyword evidence="5" id="KW-0964">Secreted</keyword>
<name>A0AAD9NL80_RIDPI</name>
<evidence type="ECO:0000256" key="8">
    <source>
        <dbReference type="ARBA" id="ARBA00023239"/>
    </source>
</evidence>
<dbReference type="InterPro" id="IPR036398">
    <property type="entry name" value="CA_dom_sf"/>
</dbReference>
<comment type="catalytic activity">
    <reaction evidence="9">
        <text>hydrogencarbonate + H(+) = CO2 + H2O</text>
        <dbReference type="Rhea" id="RHEA:10748"/>
        <dbReference type="ChEBI" id="CHEBI:15377"/>
        <dbReference type="ChEBI" id="CHEBI:15378"/>
        <dbReference type="ChEBI" id="CHEBI:16526"/>
        <dbReference type="ChEBI" id="CHEBI:17544"/>
        <dbReference type="EC" id="4.2.1.1"/>
    </reaction>
</comment>
<dbReference type="GO" id="GO:0005737">
    <property type="term" value="C:cytoplasm"/>
    <property type="evidence" value="ECO:0007669"/>
    <property type="project" value="TreeGrafter"/>
</dbReference>